<dbReference type="Proteomes" id="UP000598271">
    <property type="component" value="Unassembled WGS sequence"/>
</dbReference>
<gene>
    <name evidence="3" type="ORF">GCM10007390_16660</name>
</gene>
<dbReference type="EMBL" id="BMXF01000001">
    <property type="protein sequence ID" value="GHB63493.1"/>
    <property type="molecule type" value="Genomic_DNA"/>
</dbReference>
<name>A0A8J3G9H1_9BACT</name>
<evidence type="ECO:0000313" key="3">
    <source>
        <dbReference type="EMBL" id="GHB63493.1"/>
    </source>
</evidence>
<keyword evidence="1" id="KW-0472">Membrane</keyword>
<reference evidence="3 4" key="1">
    <citation type="journal article" date="2014" name="Int. J. Syst. Evol. Microbiol.">
        <title>Complete genome sequence of Corynebacterium casei LMG S-19264T (=DSM 44701T), isolated from a smear-ripened cheese.</title>
        <authorList>
            <consortium name="US DOE Joint Genome Institute (JGI-PGF)"/>
            <person name="Walter F."/>
            <person name="Albersmeier A."/>
            <person name="Kalinowski J."/>
            <person name="Ruckert C."/>
        </authorList>
    </citation>
    <scope>NUCLEOTIDE SEQUENCE [LARGE SCALE GENOMIC DNA]</scope>
    <source>
        <strain evidence="3 4">KCTC 12866</strain>
    </source>
</reference>
<organism evidence="3 4">
    <name type="scientific">Persicitalea jodogahamensis</name>
    <dbReference type="NCBI Taxonomy" id="402147"/>
    <lineage>
        <taxon>Bacteria</taxon>
        <taxon>Pseudomonadati</taxon>
        <taxon>Bacteroidota</taxon>
        <taxon>Cytophagia</taxon>
        <taxon>Cytophagales</taxon>
        <taxon>Spirosomataceae</taxon>
        <taxon>Persicitalea</taxon>
    </lineage>
</organism>
<keyword evidence="1" id="KW-1133">Transmembrane helix</keyword>
<evidence type="ECO:0000256" key="1">
    <source>
        <dbReference type="SAM" id="Phobius"/>
    </source>
</evidence>
<sequence>MTISQLLTQKAKVAALLFLVMVLVILYSLRLEKKARNMDAAVTSVYNDRLQPALIIVYLSENLHDKHRLLDNHLSDHSRLTTAELKTRFSEHDVRNNQLVADFEQTVLTRNEAAVLKKFKSDLADNARLEQVVMKQAADENREIATALYNKDGVALFRQSIENLHTLARIQSETGQEIVQVSHREAAGVSVITTLMIAVAVIMGILIQSLVYKTRFLERNPSKFPLN</sequence>
<keyword evidence="4" id="KW-1185">Reference proteome</keyword>
<keyword evidence="1" id="KW-0812">Transmembrane</keyword>
<accession>A0A8J3G9H1</accession>
<protein>
    <recommendedName>
        <fullName evidence="2">Chemotaxis methyl-accepting receptor HlyB-like 4HB MCP domain-containing protein</fullName>
    </recommendedName>
</protein>
<comment type="caution">
    <text evidence="3">The sequence shown here is derived from an EMBL/GenBank/DDBJ whole genome shotgun (WGS) entry which is preliminary data.</text>
</comment>
<feature type="transmembrane region" description="Helical" evidence="1">
    <location>
        <begin position="12"/>
        <end position="29"/>
    </location>
</feature>
<dbReference type="RefSeq" id="WP_189563847.1">
    <property type="nucleotide sequence ID" value="NZ_BMXF01000001.1"/>
</dbReference>
<dbReference type="Pfam" id="PF12729">
    <property type="entry name" value="4HB_MCP_1"/>
    <property type="match status" value="1"/>
</dbReference>
<feature type="domain" description="Chemotaxis methyl-accepting receptor HlyB-like 4HB MCP" evidence="2">
    <location>
        <begin position="14"/>
        <end position="180"/>
    </location>
</feature>
<evidence type="ECO:0000313" key="4">
    <source>
        <dbReference type="Proteomes" id="UP000598271"/>
    </source>
</evidence>
<feature type="transmembrane region" description="Helical" evidence="1">
    <location>
        <begin position="186"/>
        <end position="211"/>
    </location>
</feature>
<proteinExistence type="predicted"/>
<dbReference type="InterPro" id="IPR024478">
    <property type="entry name" value="HlyB_4HB_MCP"/>
</dbReference>
<evidence type="ECO:0000259" key="2">
    <source>
        <dbReference type="Pfam" id="PF12729"/>
    </source>
</evidence>
<dbReference type="AlphaFoldDB" id="A0A8J3G9H1"/>